<dbReference type="SMART" id="SM00248">
    <property type="entry name" value="ANK"/>
    <property type="match status" value="2"/>
</dbReference>
<keyword evidence="2 3" id="KW-0040">ANK repeat</keyword>
<keyword evidence="4" id="KW-0732">Signal</keyword>
<feature type="signal peptide" evidence="4">
    <location>
        <begin position="1"/>
        <end position="19"/>
    </location>
</feature>
<keyword evidence="1" id="KW-0677">Repeat</keyword>
<gene>
    <name evidence="5" type="ORF">GCM10023313_05020</name>
</gene>
<dbReference type="RefSeq" id="WP_345329320.1">
    <property type="nucleotide sequence ID" value="NZ_BAABJI010000001.1"/>
</dbReference>
<dbReference type="Gene3D" id="1.25.40.20">
    <property type="entry name" value="Ankyrin repeat-containing domain"/>
    <property type="match status" value="1"/>
</dbReference>
<dbReference type="InterPro" id="IPR036770">
    <property type="entry name" value="Ankyrin_rpt-contain_sf"/>
</dbReference>
<reference evidence="6" key="1">
    <citation type="journal article" date="2019" name="Int. J. Syst. Evol. Microbiol.">
        <title>The Global Catalogue of Microorganisms (GCM) 10K type strain sequencing project: providing services to taxonomists for standard genome sequencing and annotation.</title>
        <authorList>
            <consortium name="The Broad Institute Genomics Platform"/>
            <consortium name="The Broad Institute Genome Sequencing Center for Infectious Disease"/>
            <person name="Wu L."/>
            <person name="Ma J."/>
        </authorList>
    </citation>
    <scope>NUCLEOTIDE SEQUENCE [LARGE SCALE GENOMIC DNA]</scope>
    <source>
        <strain evidence="6">JCM 18283</strain>
    </source>
</reference>
<dbReference type="EMBL" id="BAABJI010000001">
    <property type="protein sequence ID" value="GAA4905370.1"/>
    <property type="molecule type" value="Genomic_DNA"/>
</dbReference>
<sequence>MKNLITALLFTLFAATAFGQTELDKKLFQAVSDGDSARVEKYLKEGADPNVQKGVGFLKMSQLIIAVQKKHVKIVKLLVDNKADVNFKDAFKTTSLMYAAHSGNLEIATYLITHGADINANDEQGNSVLSAAKESKNPEMITLIESSINKKVSDK</sequence>
<protein>
    <recommendedName>
        <fullName evidence="7">Ankyrin repeat protein</fullName>
    </recommendedName>
</protein>
<dbReference type="PROSITE" id="PS50088">
    <property type="entry name" value="ANK_REPEAT"/>
    <property type="match status" value="2"/>
</dbReference>
<dbReference type="Pfam" id="PF12796">
    <property type="entry name" value="Ank_2"/>
    <property type="match status" value="1"/>
</dbReference>
<accession>A0ABP9FKQ7</accession>
<proteinExistence type="predicted"/>
<feature type="repeat" description="ANK" evidence="3">
    <location>
        <begin position="91"/>
        <end position="123"/>
    </location>
</feature>
<dbReference type="SUPFAM" id="SSF48403">
    <property type="entry name" value="Ankyrin repeat"/>
    <property type="match status" value="1"/>
</dbReference>
<keyword evidence="6" id="KW-1185">Reference proteome</keyword>
<name>A0ABP9FKQ7_9SPHI</name>
<evidence type="ECO:0000313" key="5">
    <source>
        <dbReference type="EMBL" id="GAA4905370.1"/>
    </source>
</evidence>
<dbReference type="InterPro" id="IPR002110">
    <property type="entry name" value="Ankyrin_rpt"/>
</dbReference>
<evidence type="ECO:0000256" key="2">
    <source>
        <dbReference type="ARBA" id="ARBA00023043"/>
    </source>
</evidence>
<evidence type="ECO:0000256" key="1">
    <source>
        <dbReference type="ARBA" id="ARBA00022737"/>
    </source>
</evidence>
<dbReference type="PROSITE" id="PS50297">
    <property type="entry name" value="ANK_REP_REGION"/>
    <property type="match status" value="1"/>
</dbReference>
<comment type="caution">
    <text evidence="5">The sequence shown here is derived from an EMBL/GenBank/DDBJ whole genome shotgun (WGS) entry which is preliminary data.</text>
</comment>
<evidence type="ECO:0000256" key="4">
    <source>
        <dbReference type="SAM" id="SignalP"/>
    </source>
</evidence>
<dbReference type="PANTHER" id="PTHR24171">
    <property type="entry name" value="ANKYRIN REPEAT DOMAIN-CONTAINING PROTEIN 39-RELATED"/>
    <property type="match status" value="1"/>
</dbReference>
<feature type="chain" id="PRO_5047085011" description="Ankyrin repeat protein" evidence="4">
    <location>
        <begin position="20"/>
        <end position="155"/>
    </location>
</feature>
<evidence type="ECO:0008006" key="7">
    <source>
        <dbReference type="Google" id="ProtNLM"/>
    </source>
</evidence>
<dbReference type="Proteomes" id="UP001501436">
    <property type="component" value="Unassembled WGS sequence"/>
</dbReference>
<evidence type="ECO:0000256" key="3">
    <source>
        <dbReference type="PROSITE-ProRule" id="PRU00023"/>
    </source>
</evidence>
<organism evidence="5 6">
    <name type="scientific">Mucilaginibacter defluvii</name>
    <dbReference type="NCBI Taxonomy" id="1196019"/>
    <lineage>
        <taxon>Bacteria</taxon>
        <taxon>Pseudomonadati</taxon>
        <taxon>Bacteroidota</taxon>
        <taxon>Sphingobacteriia</taxon>
        <taxon>Sphingobacteriales</taxon>
        <taxon>Sphingobacteriaceae</taxon>
        <taxon>Mucilaginibacter</taxon>
    </lineage>
</organism>
<evidence type="ECO:0000313" key="6">
    <source>
        <dbReference type="Proteomes" id="UP001501436"/>
    </source>
</evidence>
<feature type="repeat" description="ANK" evidence="3">
    <location>
        <begin position="58"/>
        <end position="90"/>
    </location>
</feature>